<dbReference type="GO" id="GO:0016788">
    <property type="term" value="F:hydrolase activity, acting on ester bonds"/>
    <property type="evidence" value="ECO:0007669"/>
    <property type="project" value="UniProtKB-ARBA"/>
</dbReference>
<feature type="domain" description="SGNH hydrolase-type esterase" evidence="2">
    <location>
        <begin position="407"/>
        <end position="550"/>
    </location>
</feature>
<evidence type="ECO:0000313" key="3">
    <source>
        <dbReference type="EMBL" id="CAN92448.1"/>
    </source>
</evidence>
<accession>A9G0X9</accession>
<dbReference type="InterPro" id="IPR036514">
    <property type="entry name" value="SGNH_hydro_sf"/>
</dbReference>
<gene>
    <name evidence="3" type="ordered locus">sce2289</name>
</gene>
<dbReference type="SUPFAM" id="SSF52266">
    <property type="entry name" value="SGNH hydrolase"/>
    <property type="match status" value="1"/>
</dbReference>
<dbReference type="Pfam" id="PF13472">
    <property type="entry name" value="Lipase_GDSL_2"/>
    <property type="match status" value="1"/>
</dbReference>
<dbReference type="InterPro" id="IPR013830">
    <property type="entry name" value="SGNH_hydro"/>
</dbReference>
<sequence length="866" mass="91735">MSRDRDRRRSAARSPGVHHRGFRGSDARVDQIRPGLGACLSARAEQHVSLAYPAGLHVDRNSLGPGRLESMAWHVERPNLAPRCLPLAGVDADGQRSLIWVNHDQAAPDGAMKERWFAVPSEVPAVRLELDRVSLPSGVGSSGAFQLQILDAVGSAVLMSASFTPTSTPTDCITPSLAVTAGLSYRARVVVRSGATQATFLCGRLRIRPVGATGALYPDFYRLDVHPALLHGSSEAGYEKLTAWRNPRHLQMSNLAYYALSTDADVFDVEYYDTVNRRNGNRSYPSVWADGEPIDPVLPVAWNSTTFSRVSVPAARSTVPRKIRVYSGPQMASPYTASLVAIRGENLGVFPVGIYVPGESMFDVTPPRARVVIAVVDSKGAGAYTAFSGMTSWQLQMQRKGLEFMTHGSGGDGLVHLTGTATPSIAACRALARKILAHRPDEVIVQIGRNDFANQKTTAANVVQFKVDLANAIKEADPRVVVRAMTYTREVTENDVAGTSWDAQRDAEAAAVAALAPWGEVIYADSAWTAEAAAAHNAADTVHPNEKGQEKMTAICAGDDFPFSPIHLPGLFTWVKAGFDLPGGAVTGTPTGFGPSPPALTAAGTSAVTGLLHVEVVLGGPRGTARFDWSIHGGGVWAENNVLVPSSGVVALGATGITLTFPSATYSNLHYWRLPLGIGQAVDRSGNSRHWTIQYPGSPAAFEIDGLNHAPAISFSNILQQYRLNGISLAAPYALFAVFKKNSTALGAIIGRTNAGSGALFYNNTATSLAFSDGAVTRQVTGYNPLVAHAAGVIVNGASSAILIDGTSTTVSLNNVTVTGLTLGGDSQSSFPHDGTILEALAVSGVPSASAVRNLFRRFRHEYGTP</sequence>
<evidence type="ECO:0000259" key="2">
    <source>
        <dbReference type="Pfam" id="PF13472"/>
    </source>
</evidence>
<dbReference type="Proteomes" id="UP000002139">
    <property type="component" value="Chromosome"/>
</dbReference>
<dbReference type="BioCyc" id="SCEL448385:SCE_RS11740-MONOMER"/>
<feature type="compositionally biased region" description="Basic residues" evidence="1">
    <location>
        <begin position="10"/>
        <end position="22"/>
    </location>
</feature>
<dbReference type="EMBL" id="AM746676">
    <property type="protein sequence ID" value="CAN92448.1"/>
    <property type="molecule type" value="Genomic_DNA"/>
</dbReference>
<organism evidence="3 4">
    <name type="scientific">Sorangium cellulosum (strain So ce56)</name>
    <name type="common">Polyangium cellulosum (strain So ce56)</name>
    <dbReference type="NCBI Taxonomy" id="448385"/>
    <lineage>
        <taxon>Bacteria</taxon>
        <taxon>Pseudomonadati</taxon>
        <taxon>Myxococcota</taxon>
        <taxon>Polyangia</taxon>
        <taxon>Polyangiales</taxon>
        <taxon>Polyangiaceae</taxon>
        <taxon>Sorangium</taxon>
    </lineage>
</organism>
<dbReference type="Gene3D" id="3.40.50.1110">
    <property type="entry name" value="SGNH hydrolase"/>
    <property type="match status" value="1"/>
</dbReference>
<dbReference type="AlphaFoldDB" id="A9G0X9"/>
<dbReference type="HOGENOM" id="CLU_330898_0_0_7"/>
<protein>
    <recommendedName>
        <fullName evidence="2">SGNH hydrolase-type esterase domain-containing protein</fullName>
    </recommendedName>
</protein>
<feature type="region of interest" description="Disordered" evidence="1">
    <location>
        <begin position="1"/>
        <end position="26"/>
    </location>
</feature>
<name>A9G0X9_SORC5</name>
<keyword evidence="4" id="KW-1185">Reference proteome</keyword>
<evidence type="ECO:0000313" key="4">
    <source>
        <dbReference type="Proteomes" id="UP000002139"/>
    </source>
</evidence>
<dbReference type="eggNOG" id="COG2755">
    <property type="taxonomic scope" value="Bacteria"/>
</dbReference>
<reference evidence="3 4" key="1">
    <citation type="journal article" date="2007" name="Nat. Biotechnol.">
        <title>Complete genome sequence of the myxobacterium Sorangium cellulosum.</title>
        <authorList>
            <person name="Schneiker S."/>
            <person name="Perlova O."/>
            <person name="Kaiser O."/>
            <person name="Gerth K."/>
            <person name="Alici A."/>
            <person name="Altmeyer M.O."/>
            <person name="Bartels D."/>
            <person name="Bekel T."/>
            <person name="Beyer S."/>
            <person name="Bode E."/>
            <person name="Bode H.B."/>
            <person name="Bolten C.J."/>
            <person name="Choudhuri J.V."/>
            <person name="Doss S."/>
            <person name="Elnakady Y.A."/>
            <person name="Frank B."/>
            <person name="Gaigalat L."/>
            <person name="Goesmann A."/>
            <person name="Groeger C."/>
            <person name="Gross F."/>
            <person name="Jelsbak L."/>
            <person name="Jelsbak L."/>
            <person name="Kalinowski J."/>
            <person name="Kegler C."/>
            <person name="Knauber T."/>
            <person name="Konietzny S."/>
            <person name="Kopp M."/>
            <person name="Krause L."/>
            <person name="Krug D."/>
            <person name="Linke B."/>
            <person name="Mahmud T."/>
            <person name="Martinez-Arias R."/>
            <person name="McHardy A.C."/>
            <person name="Merai M."/>
            <person name="Meyer F."/>
            <person name="Mormann S."/>
            <person name="Munoz-Dorado J."/>
            <person name="Perez J."/>
            <person name="Pradella S."/>
            <person name="Rachid S."/>
            <person name="Raddatz G."/>
            <person name="Rosenau F."/>
            <person name="Rueckert C."/>
            <person name="Sasse F."/>
            <person name="Scharfe M."/>
            <person name="Schuster S.C."/>
            <person name="Suen G."/>
            <person name="Treuner-Lange A."/>
            <person name="Velicer G.J."/>
            <person name="Vorholter F.-J."/>
            <person name="Weissman K.J."/>
            <person name="Welch R.D."/>
            <person name="Wenzel S.C."/>
            <person name="Whitworth D.E."/>
            <person name="Wilhelm S."/>
            <person name="Wittmann C."/>
            <person name="Bloecker H."/>
            <person name="Puehler A."/>
            <person name="Mueller R."/>
        </authorList>
    </citation>
    <scope>NUCLEOTIDE SEQUENCE [LARGE SCALE GENOMIC DNA]</scope>
    <source>
        <strain evidence="4">So ce56</strain>
    </source>
</reference>
<dbReference type="CDD" id="cd00229">
    <property type="entry name" value="SGNH_hydrolase"/>
    <property type="match status" value="1"/>
</dbReference>
<dbReference type="KEGG" id="scl:sce2289"/>
<evidence type="ECO:0000256" key="1">
    <source>
        <dbReference type="SAM" id="MobiDB-lite"/>
    </source>
</evidence>
<proteinExistence type="predicted"/>